<gene>
    <name evidence="1" type="ORF">HA052_11110</name>
</gene>
<protein>
    <submittedName>
        <fullName evidence="1">Uncharacterized protein</fullName>
    </submittedName>
</protein>
<dbReference type="RefSeq" id="WP_166451994.1">
    <property type="nucleotide sequence ID" value="NZ_JAAOMA010000013.1"/>
</dbReference>
<name>A0ABX0L231_9NEIS</name>
<dbReference type="Proteomes" id="UP001515641">
    <property type="component" value="Unassembled WGS sequence"/>
</dbReference>
<organism evidence="1 2">
    <name type="scientific">Chromobacterium fluminis</name>
    <dbReference type="NCBI Taxonomy" id="3044269"/>
    <lineage>
        <taxon>Bacteria</taxon>
        <taxon>Pseudomonadati</taxon>
        <taxon>Pseudomonadota</taxon>
        <taxon>Betaproteobacteria</taxon>
        <taxon>Neisseriales</taxon>
        <taxon>Chromobacteriaceae</taxon>
        <taxon>Chromobacterium</taxon>
    </lineage>
</organism>
<reference evidence="1 2" key="1">
    <citation type="submission" date="2020-03" db="EMBL/GenBank/DDBJ databases">
        <title>Draft genome sequence of environmentally isolated cultures.</title>
        <authorList>
            <person name="Wilson H.S."/>
            <person name="De Leon M.E."/>
        </authorList>
    </citation>
    <scope>NUCLEOTIDE SEQUENCE [LARGE SCALE GENOMIC DNA]</scope>
    <source>
        <strain evidence="1 2">HSC-31F16</strain>
    </source>
</reference>
<evidence type="ECO:0000313" key="1">
    <source>
        <dbReference type="EMBL" id="NHR05749.1"/>
    </source>
</evidence>
<evidence type="ECO:0000313" key="2">
    <source>
        <dbReference type="Proteomes" id="UP001515641"/>
    </source>
</evidence>
<comment type="caution">
    <text evidence="1">The sequence shown here is derived from an EMBL/GenBank/DDBJ whole genome shotgun (WGS) entry which is preliminary data.</text>
</comment>
<proteinExistence type="predicted"/>
<dbReference type="EMBL" id="JAAOMA010000013">
    <property type="protein sequence ID" value="NHR05749.1"/>
    <property type="molecule type" value="Genomic_DNA"/>
</dbReference>
<sequence>MSLQNLSCKVLADLGRHGAAMAADELETLAIEREADLMLSDTDCARGMGESFIDQLIAGTPSGLLDELHLYIGQQLLRRVHDRNPMGPSFAQLTSAARRFVDAAAANQLKSEAE</sequence>
<keyword evidence="2" id="KW-1185">Reference proteome</keyword>
<accession>A0ABX0L231</accession>